<accession>A0A388JWU8</accession>
<evidence type="ECO:0000256" key="1">
    <source>
        <dbReference type="SAM" id="SignalP"/>
    </source>
</evidence>
<dbReference type="AlphaFoldDB" id="A0A388JWU8"/>
<proteinExistence type="predicted"/>
<protein>
    <submittedName>
        <fullName evidence="2">Uncharacterized protein</fullName>
    </submittedName>
</protein>
<dbReference type="EMBL" id="BFEA01000027">
    <property type="protein sequence ID" value="GBG62276.1"/>
    <property type="molecule type" value="Genomic_DNA"/>
</dbReference>
<evidence type="ECO:0000313" key="2">
    <source>
        <dbReference type="EMBL" id="GBG62276.1"/>
    </source>
</evidence>
<evidence type="ECO:0000313" key="3">
    <source>
        <dbReference type="Proteomes" id="UP000265515"/>
    </source>
</evidence>
<reference evidence="2 3" key="1">
    <citation type="journal article" date="2018" name="Cell">
        <title>The Chara Genome: Secondary Complexity and Implications for Plant Terrestrialization.</title>
        <authorList>
            <person name="Nishiyama T."/>
            <person name="Sakayama H."/>
            <person name="Vries J.D."/>
            <person name="Buschmann H."/>
            <person name="Saint-Marcoux D."/>
            <person name="Ullrich K.K."/>
            <person name="Haas F.B."/>
            <person name="Vanderstraeten L."/>
            <person name="Becker D."/>
            <person name="Lang D."/>
            <person name="Vosolsobe S."/>
            <person name="Rombauts S."/>
            <person name="Wilhelmsson P.K.I."/>
            <person name="Janitza P."/>
            <person name="Kern R."/>
            <person name="Heyl A."/>
            <person name="Rumpler F."/>
            <person name="Villalobos L.I.A.C."/>
            <person name="Clay J.M."/>
            <person name="Skokan R."/>
            <person name="Toyoda A."/>
            <person name="Suzuki Y."/>
            <person name="Kagoshima H."/>
            <person name="Schijlen E."/>
            <person name="Tajeshwar N."/>
            <person name="Catarino B."/>
            <person name="Hetherington A.J."/>
            <person name="Saltykova A."/>
            <person name="Bonnot C."/>
            <person name="Breuninger H."/>
            <person name="Symeonidi A."/>
            <person name="Radhakrishnan G.V."/>
            <person name="Van Nieuwerburgh F."/>
            <person name="Deforce D."/>
            <person name="Chang C."/>
            <person name="Karol K.G."/>
            <person name="Hedrich R."/>
            <person name="Ulvskov P."/>
            <person name="Glockner G."/>
            <person name="Delwiche C.F."/>
            <person name="Petrasek J."/>
            <person name="Van de Peer Y."/>
            <person name="Friml J."/>
            <person name="Beilby M."/>
            <person name="Dolan L."/>
            <person name="Kohara Y."/>
            <person name="Sugano S."/>
            <person name="Fujiyama A."/>
            <person name="Delaux P.-M."/>
            <person name="Quint M."/>
            <person name="TheiBen G."/>
            <person name="Hagemann M."/>
            <person name="Harholt J."/>
            <person name="Dunand C."/>
            <person name="Zachgo S."/>
            <person name="Langdale J."/>
            <person name="Maumus F."/>
            <person name="Straeten D.V.D."/>
            <person name="Gould S.B."/>
            <person name="Rensing S.A."/>
        </authorList>
    </citation>
    <scope>NUCLEOTIDE SEQUENCE [LARGE SCALE GENOMIC DNA]</scope>
    <source>
        <strain evidence="2 3">S276</strain>
    </source>
</reference>
<keyword evidence="3" id="KW-1185">Reference proteome</keyword>
<feature type="signal peptide" evidence="1">
    <location>
        <begin position="1"/>
        <end position="26"/>
    </location>
</feature>
<name>A0A388JWU8_CHABU</name>
<comment type="caution">
    <text evidence="2">The sequence shown here is derived from an EMBL/GenBank/DDBJ whole genome shotgun (WGS) entry which is preliminary data.</text>
</comment>
<dbReference type="Gramene" id="GBG62276">
    <property type="protein sequence ID" value="GBG62276"/>
    <property type="gene ID" value="CBR_g29884"/>
</dbReference>
<organism evidence="2 3">
    <name type="scientific">Chara braunii</name>
    <name type="common">Braun's stonewort</name>
    <dbReference type="NCBI Taxonomy" id="69332"/>
    <lineage>
        <taxon>Eukaryota</taxon>
        <taxon>Viridiplantae</taxon>
        <taxon>Streptophyta</taxon>
        <taxon>Charophyceae</taxon>
        <taxon>Charales</taxon>
        <taxon>Characeae</taxon>
        <taxon>Chara</taxon>
    </lineage>
</organism>
<feature type="chain" id="PRO_5017442755" evidence="1">
    <location>
        <begin position="27"/>
        <end position="71"/>
    </location>
</feature>
<gene>
    <name evidence="2" type="ORF">CBR_g29884</name>
</gene>
<sequence>MIWESYRDWNMRLGILISDLLGSLICDSGGSCETATWDLKLRLPILSCDCGSYAAIWDLTRRPGILSCYLR</sequence>
<dbReference type="Proteomes" id="UP000265515">
    <property type="component" value="Unassembled WGS sequence"/>
</dbReference>
<keyword evidence="1" id="KW-0732">Signal</keyword>